<dbReference type="Proteomes" id="UP000263993">
    <property type="component" value="Unassembled WGS sequence"/>
</dbReference>
<evidence type="ECO:0008006" key="4">
    <source>
        <dbReference type="Google" id="ProtNLM"/>
    </source>
</evidence>
<sequence>MTLPFRAATPAPQPAPIKNAEEAERAVARLNTLMDRLAALVTEETARVRSGQLRAAVELDEEKVELARAFAAESERLRASATMVAASLPGALERLEARHESFRSLLQTNLTVLATAHAVSEGIIRGVSGELARKQAPSTYGANGRANQPPPSAAQPLSVSRSL</sequence>
<comment type="caution">
    <text evidence="2">The sequence shown here is derived from an EMBL/GenBank/DDBJ whole genome shotgun (WGS) entry which is preliminary data.</text>
</comment>
<proteinExistence type="predicted"/>
<dbReference type="AlphaFoldDB" id="A0A371BC48"/>
<keyword evidence="3" id="KW-1185">Reference proteome</keyword>
<evidence type="ECO:0000313" key="3">
    <source>
        <dbReference type="Proteomes" id="UP000263993"/>
    </source>
</evidence>
<reference evidence="3" key="1">
    <citation type="submission" date="2018-08" db="EMBL/GenBank/DDBJ databases">
        <authorList>
            <person name="Kim S.-J."/>
            <person name="Jung G.-Y."/>
        </authorList>
    </citation>
    <scope>NUCLEOTIDE SEQUENCE [LARGE SCALE GENOMIC DNA]</scope>
    <source>
        <strain evidence="3">GY_H</strain>
    </source>
</reference>
<dbReference type="EMBL" id="QRGO01000001">
    <property type="protein sequence ID" value="RDV05185.1"/>
    <property type="molecule type" value="Genomic_DNA"/>
</dbReference>
<dbReference type="OrthoDB" id="7677847at2"/>
<feature type="region of interest" description="Disordered" evidence="1">
    <location>
        <begin position="135"/>
        <end position="163"/>
    </location>
</feature>
<accession>A0A371BC48</accession>
<evidence type="ECO:0000256" key="1">
    <source>
        <dbReference type="SAM" id="MobiDB-lite"/>
    </source>
</evidence>
<protein>
    <recommendedName>
        <fullName evidence="4">FlgN protein</fullName>
    </recommendedName>
</protein>
<gene>
    <name evidence="2" type="ORF">DXH78_11780</name>
</gene>
<evidence type="ECO:0000313" key="2">
    <source>
        <dbReference type="EMBL" id="RDV05185.1"/>
    </source>
</evidence>
<name>A0A371BC48_9BRAD</name>
<organism evidence="2 3">
    <name type="scientific">Undibacter mobilis</name>
    <dbReference type="NCBI Taxonomy" id="2292256"/>
    <lineage>
        <taxon>Bacteria</taxon>
        <taxon>Pseudomonadati</taxon>
        <taxon>Pseudomonadota</taxon>
        <taxon>Alphaproteobacteria</taxon>
        <taxon>Hyphomicrobiales</taxon>
        <taxon>Nitrobacteraceae</taxon>
        <taxon>Undibacter</taxon>
    </lineage>
</organism>
<dbReference type="RefSeq" id="WP_115517212.1">
    <property type="nucleotide sequence ID" value="NZ_QRGO01000001.1"/>
</dbReference>